<dbReference type="EMBL" id="BPUR01000006">
    <property type="protein sequence ID" value="GJH17475.1"/>
    <property type="molecule type" value="Genomic_DNA"/>
</dbReference>
<protein>
    <submittedName>
        <fullName evidence="1">Nucleotide-binding protein</fullName>
    </submittedName>
</protein>
<sequence>MTQTSEVVLFPDFGKLDVDGEDLGPIWVIETPLKAGDFVMLEDTLITVENRKVTLDVPSPKAGKVIATLVKPGDHVTKNTAIVEIEPAKVTRDDFNEDHKQYGPNSIDRAESGAHIGSTTHTDTNAVFLVHGHDVALREMSARLIEKLGLETIILSERINSGATIIEKLERHSDVRFAVVLMTADDVGAAKAQRDSGLRSRARQNSFSSSAISLERLAEKTCVCFTSRELSYHPTITGLSLYP</sequence>
<keyword evidence="2" id="KW-1185">Reference proteome</keyword>
<comment type="caution">
    <text evidence="1">The sequence shown here is derived from an EMBL/GenBank/DDBJ whole genome shotgun (WGS) entry which is preliminary data.</text>
</comment>
<gene>
    <name evidence="1" type="ORF">CBA19CS22_13055</name>
</gene>
<reference evidence="1" key="1">
    <citation type="submission" date="2021-09" db="EMBL/GenBank/DDBJ databases">
        <title>Isolation and characterization of 3-chlorobenzoate degrading bacteria from soils in Shizuoka.</title>
        <authorList>
            <person name="Ifat A."/>
            <person name="Ogawa N."/>
            <person name="Kimbara K."/>
            <person name="Moriuchi R."/>
            <person name="Dohra H."/>
            <person name="Shintani M."/>
        </authorList>
    </citation>
    <scope>NUCLEOTIDE SEQUENCE</scope>
    <source>
        <strain evidence="1">19CS2-2</strain>
    </source>
</reference>
<evidence type="ECO:0000313" key="1">
    <source>
        <dbReference type="EMBL" id="GJH17475.1"/>
    </source>
</evidence>
<evidence type="ECO:0000313" key="2">
    <source>
        <dbReference type="Proteomes" id="UP001055013"/>
    </source>
</evidence>
<name>A0ACB5QS84_9BURK</name>
<accession>A0ACB5QS84</accession>
<proteinExistence type="predicted"/>
<organism evidence="1 2">
    <name type="scientific">Caballeronia novacaledonica</name>
    <dbReference type="NCBI Taxonomy" id="1544861"/>
    <lineage>
        <taxon>Bacteria</taxon>
        <taxon>Pseudomonadati</taxon>
        <taxon>Pseudomonadota</taxon>
        <taxon>Betaproteobacteria</taxon>
        <taxon>Burkholderiales</taxon>
        <taxon>Burkholderiaceae</taxon>
        <taxon>Caballeronia</taxon>
    </lineage>
</organism>
<dbReference type="Proteomes" id="UP001055013">
    <property type="component" value="Unassembled WGS sequence"/>
</dbReference>